<keyword evidence="1" id="KW-0436">Ligase</keyword>
<dbReference type="RefSeq" id="WP_097193392.1">
    <property type="nucleotide sequence ID" value="NZ_OBQI01000001.1"/>
</dbReference>
<dbReference type="Gene3D" id="3.90.1140.10">
    <property type="entry name" value="Cyclic phosphodiesterase"/>
    <property type="match status" value="1"/>
</dbReference>
<sequence length="175" mass="19041">MPAPSADPAPPAPLVVTLLLDDAAQDRFDRLRARHFPAERNHLAAHVTLFHALPGEHLDAVRADLAAAAARTAFDVAVTGVRFLGRGVAYVLESAEAARLRDGLASGWAPWLTPQDRQRHAPHVTVQNKVDPAVARALHERLAAEFVPETVRARGLGLWRYLGGPWAAVSEHPFR</sequence>
<dbReference type="OrthoDB" id="793003at2"/>
<dbReference type="SUPFAM" id="SSF55144">
    <property type="entry name" value="LigT-like"/>
    <property type="match status" value="1"/>
</dbReference>
<accession>A0A285UY46</accession>
<name>A0A285UY46_9ACTN</name>
<gene>
    <name evidence="1" type="ORF">SAMN05660748_0453</name>
</gene>
<dbReference type="InterPro" id="IPR009097">
    <property type="entry name" value="Cyclic_Pdiesterase"/>
</dbReference>
<organism evidence="1 2">
    <name type="scientific">Blastococcus aggregatus</name>
    <dbReference type="NCBI Taxonomy" id="38502"/>
    <lineage>
        <taxon>Bacteria</taxon>
        <taxon>Bacillati</taxon>
        <taxon>Actinomycetota</taxon>
        <taxon>Actinomycetes</taxon>
        <taxon>Geodermatophilales</taxon>
        <taxon>Geodermatophilaceae</taxon>
        <taxon>Blastococcus</taxon>
    </lineage>
</organism>
<dbReference type="Pfam" id="PF13563">
    <property type="entry name" value="2_5_RNA_ligase2"/>
    <property type="match status" value="1"/>
</dbReference>
<keyword evidence="2" id="KW-1185">Reference proteome</keyword>
<dbReference type="EMBL" id="OBQI01000001">
    <property type="protein sequence ID" value="SOC46804.1"/>
    <property type="molecule type" value="Genomic_DNA"/>
</dbReference>
<evidence type="ECO:0000313" key="1">
    <source>
        <dbReference type="EMBL" id="SOC46804.1"/>
    </source>
</evidence>
<dbReference type="GO" id="GO:0016874">
    <property type="term" value="F:ligase activity"/>
    <property type="evidence" value="ECO:0007669"/>
    <property type="project" value="UniProtKB-KW"/>
</dbReference>
<reference evidence="2" key="1">
    <citation type="submission" date="2017-08" db="EMBL/GenBank/DDBJ databases">
        <authorList>
            <person name="Varghese N."/>
            <person name="Submissions S."/>
        </authorList>
    </citation>
    <scope>NUCLEOTIDE SEQUENCE [LARGE SCALE GENOMIC DNA]</scope>
    <source>
        <strain evidence="2">DSM 4725</strain>
    </source>
</reference>
<protein>
    <submittedName>
        <fullName evidence="1">2'-5' RNA ligase superfamily protein</fullName>
    </submittedName>
</protein>
<dbReference type="AlphaFoldDB" id="A0A285UY46"/>
<dbReference type="Proteomes" id="UP000219435">
    <property type="component" value="Unassembled WGS sequence"/>
</dbReference>
<evidence type="ECO:0000313" key="2">
    <source>
        <dbReference type="Proteomes" id="UP000219435"/>
    </source>
</evidence>
<proteinExistence type="predicted"/>